<evidence type="ECO:0000256" key="18">
    <source>
        <dbReference type="ARBA" id="ARBA00023204"/>
    </source>
</evidence>
<keyword evidence="15 21" id="KW-0833">Ubl conjugation pathway</keyword>
<evidence type="ECO:0000256" key="16">
    <source>
        <dbReference type="ARBA" id="ARBA00022833"/>
    </source>
</evidence>
<feature type="repeat" description="WD" evidence="20">
    <location>
        <begin position="350"/>
        <end position="383"/>
    </location>
</feature>
<dbReference type="InterPro" id="IPR036322">
    <property type="entry name" value="WD40_repeat_dom_sf"/>
</dbReference>
<evidence type="ECO:0000256" key="15">
    <source>
        <dbReference type="ARBA" id="ARBA00022786"/>
    </source>
</evidence>
<keyword evidence="7 20" id="KW-0853">WD repeat</keyword>
<feature type="repeat" description="WD" evidence="20">
    <location>
        <begin position="301"/>
        <end position="342"/>
    </location>
</feature>
<keyword evidence="19 21" id="KW-0539">Nucleus</keyword>
<dbReference type="PRINTS" id="PR00320">
    <property type="entry name" value="GPROTEINBRPT"/>
</dbReference>
<evidence type="ECO:0000256" key="11">
    <source>
        <dbReference type="ARBA" id="ARBA00022728"/>
    </source>
</evidence>
<dbReference type="FunCoup" id="A0A2V0PEK1">
    <property type="interactions" value="2474"/>
</dbReference>
<dbReference type="CDD" id="cd16656">
    <property type="entry name" value="RING-Ubox_PRP19"/>
    <property type="match status" value="1"/>
</dbReference>
<evidence type="ECO:0000313" key="24">
    <source>
        <dbReference type="EMBL" id="GBF98278.1"/>
    </source>
</evidence>
<dbReference type="InterPro" id="IPR038959">
    <property type="entry name" value="Prp19"/>
</dbReference>
<dbReference type="GO" id="GO:0006281">
    <property type="term" value="P:DNA repair"/>
    <property type="evidence" value="ECO:0007669"/>
    <property type="project" value="UniProtKB-KW"/>
</dbReference>
<dbReference type="InterPro" id="IPR015943">
    <property type="entry name" value="WD40/YVTN_repeat-like_dom_sf"/>
</dbReference>
<dbReference type="InterPro" id="IPR019775">
    <property type="entry name" value="WD40_repeat_CS"/>
</dbReference>
<sequence length="504" mass="53586">MFCSISGNVPEDPVVSKKTGHVFERRLIEKYVQETGKCPVTQGELALDDLLPLSTNKTVKPRATPATSIPGLLGLFHDEWDALMLEMHALRQGLHTSRQELSHALYQHDAACRVIARLMRERDEARAALDSMRETLRAEFEAKKRGGEEEGTEAPSKRAKAEGIPQSAVDDMAAANAALSKARKKRAVADSVATPEDVAGFTLLGSHAVHSARSGGILGIDTHPDNSNIVATAGADSTVQLFDLSQQRLLPALKGHSKRVNAARFAGAGAIVSGSADKSVRIWRAAGAGPEDGYTCAAVLSECHSGDVVAVTVHPGQRYFVTASADASWAFWDVQAAECLKQVTGDAPYTAAEFHPDGLILATGGADSVVRVWEMRGQKNVAQFEGHTAPVTSLSFSENGYHLATAAADGIKLWDLRKLKNFKTLSPYEGGGACTSVAFDHSGLYLSVGGPDARVYGAKQDWALVKAWGDVPKKGVTALKAGPDMRTLLVGGGDHTLRVFGEAA</sequence>
<evidence type="ECO:0000256" key="13">
    <source>
        <dbReference type="ARBA" id="ARBA00022763"/>
    </source>
</evidence>
<keyword evidence="18 21" id="KW-0234">DNA repair</keyword>
<evidence type="ECO:0000256" key="12">
    <source>
        <dbReference type="ARBA" id="ARBA00022737"/>
    </source>
</evidence>
<evidence type="ECO:0000256" key="20">
    <source>
        <dbReference type="PROSITE-ProRule" id="PRU00221"/>
    </source>
</evidence>
<comment type="subcellular location">
    <subcellularLocation>
        <location evidence="2">Nucleus</location>
        <location evidence="2">Nucleoplasm</location>
    </subcellularLocation>
</comment>
<dbReference type="PANTHER" id="PTHR43995">
    <property type="entry name" value="PRE-MRNA-PROCESSING FACTOR 19"/>
    <property type="match status" value="1"/>
</dbReference>
<comment type="catalytic activity">
    <reaction evidence="1 21">
        <text>S-ubiquitinyl-[E2 ubiquitin-conjugating enzyme]-L-cysteine + [acceptor protein]-L-lysine = [E2 ubiquitin-conjugating enzyme]-L-cysteine + N(6)-ubiquitinyl-[acceptor protein]-L-lysine.</text>
        <dbReference type="EC" id="2.3.2.27"/>
    </reaction>
</comment>
<dbReference type="SMART" id="SM00320">
    <property type="entry name" value="WD40"/>
    <property type="match status" value="7"/>
</dbReference>
<keyword evidence="11 21" id="KW-0747">Spliceosome</keyword>
<feature type="repeat" description="WD" evidence="20">
    <location>
        <begin position="253"/>
        <end position="283"/>
    </location>
</feature>
<dbReference type="SUPFAM" id="SSF50978">
    <property type="entry name" value="WD40 repeat-like"/>
    <property type="match status" value="1"/>
</dbReference>
<gene>
    <name evidence="24" type="ORF">Rsub_10941</name>
</gene>
<evidence type="ECO:0000256" key="21">
    <source>
        <dbReference type="RuleBase" id="RU367101"/>
    </source>
</evidence>
<dbReference type="UniPathway" id="UPA00143"/>
<dbReference type="Pfam" id="PF08606">
    <property type="entry name" value="Prp19"/>
    <property type="match status" value="1"/>
</dbReference>
<feature type="domain" description="U-box" evidence="23">
    <location>
        <begin position="1"/>
        <end position="70"/>
    </location>
</feature>
<reference evidence="24 25" key="1">
    <citation type="journal article" date="2018" name="Sci. Rep.">
        <title>Raphidocelis subcapitata (=Pseudokirchneriella subcapitata) provides an insight into genome evolution and environmental adaptations in the Sphaeropleales.</title>
        <authorList>
            <person name="Suzuki S."/>
            <person name="Yamaguchi H."/>
            <person name="Nakajima N."/>
            <person name="Kawachi M."/>
        </authorList>
    </citation>
    <scope>NUCLEOTIDE SEQUENCE [LARGE SCALE GENOMIC DNA]</scope>
    <source>
        <strain evidence="24 25">NIES-35</strain>
    </source>
</reference>
<keyword evidence="14" id="KW-0863">Zinc-finger</keyword>
<keyword evidence="10" id="KW-0479">Metal-binding</keyword>
<dbReference type="GO" id="GO:0000398">
    <property type="term" value="P:mRNA splicing, via spliceosome"/>
    <property type="evidence" value="ECO:0007669"/>
    <property type="project" value="InterPro"/>
</dbReference>
<keyword evidence="17 21" id="KW-0508">mRNA splicing</keyword>
<evidence type="ECO:0000256" key="2">
    <source>
        <dbReference type="ARBA" id="ARBA00004642"/>
    </source>
</evidence>
<dbReference type="SUPFAM" id="SSF57850">
    <property type="entry name" value="RING/U-box"/>
    <property type="match status" value="1"/>
</dbReference>
<comment type="subunit">
    <text evidence="21">Homotetramer.</text>
</comment>
<keyword evidence="16" id="KW-0862">Zinc</keyword>
<dbReference type="PROSITE" id="PS51698">
    <property type="entry name" value="U_BOX"/>
    <property type="match status" value="1"/>
</dbReference>
<dbReference type="InterPro" id="IPR055340">
    <property type="entry name" value="RING-Ubox_PRP19"/>
</dbReference>
<dbReference type="GO" id="GO:0005737">
    <property type="term" value="C:cytoplasm"/>
    <property type="evidence" value="ECO:0007669"/>
    <property type="project" value="TreeGrafter"/>
</dbReference>
<dbReference type="InParanoid" id="A0A2V0PEK1"/>
<dbReference type="SMART" id="SM00504">
    <property type="entry name" value="Ubox"/>
    <property type="match status" value="1"/>
</dbReference>
<comment type="pathway">
    <text evidence="3 21">Protein modification; protein ubiquitination.</text>
</comment>
<dbReference type="InterPro" id="IPR001680">
    <property type="entry name" value="WD40_rpt"/>
</dbReference>
<evidence type="ECO:0000256" key="1">
    <source>
        <dbReference type="ARBA" id="ARBA00000900"/>
    </source>
</evidence>
<feature type="region of interest" description="Disordered" evidence="22">
    <location>
        <begin position="141"/>
        <end position="164"/>
    </location>
</feature>
<keyword evidence="8 21" id="KW-0507">mRNA processing</keyword>
<evidence type="ECO:0000256" key="3">
    <source>
        <dbReference type="ARBA" id="ARBA00004906"/>
    </source>
</evidence>
<dbReference type="Gene3D" id="3.30.40.10">
    <property type="entry name" value="Zinc/RING finger domain, C3HC4 (zinc finger)"/>
    <property type="match status" value="1"/>
</dbReference>
<name>A0A2V0PEK1_9CHLO</name>
<evidence type="ECO:0000313" key="25">
    <source>
        <dbReference type="Proteomes" id="UP000247498"/>
    </source>
</evidence>
<evidence type="ECO:0000256" key="10">
    <source>
        <dbReference type="ARBA" id="ARBA00022723"/>
    </source>
</evidence>
<dbReference type="PANTHER" id="PTHR43995:SF1">
    <property type="entry name" value="PRE-MRNA-PROCESSING FACTOR 19"/>
    <property type="match status" value="1"/>
</dbReference>
<keyword evidence="25" id="KW-1185">Reference proteome</keyword>
<evidence type="ECO:0000256" key="6">
    <source>
        <dbReference type="ARBA" id="ARBA00015618"/>
    </source>
</evidence>
<dbReference type="GO" id="GO:0070534">
    <property type="term" value="P:protein K63-linked ubiquitination"/>
    <property type="evidence" value="ECO:0007669"/>
    <property type="project" value="UniProtKB-UniRule"/>
</dbReference>
<dbReference type="CDD" id="cd00200">
    <property type="entry name" value="WD40"/>
    <property type="match status" value="1"/>
</dbReference>
<keyword evidence="13 21" id="KW-0227">DNA damage</keyword>
<dbReference type="InterPro" id="IPR020472">
    <property type="entry name" value="WD40_PAC1"/>
</dbReference>
<evidence type="ECO:0000256" key="5">
    <source>
        <dbReference type="ARBA" id="ARBA00012483"/>
    </source>
</evidence>
<dbReference type="Gene3D" id="2.130.10.10">
    <property type="entry name" value="YVTN repeat-like/Quinoprotein amine dehydrogenase"/>
    <property type="match status" value="1"/>
</dbReference>
<dbReference type="InterPro" id="IPR013083">
    <property type="entry name" value="Znf_RING/FYVE/PHD"/>
</dbReference>
<comment type="caution">
    <text evidence="24">The sequence shown here is derived from an EMBL/GenBank/DDBJ whole genome shotgun (WGS) entry which is preliminary data.</text>
</comment>
<evidence type="ECO:0000259" key="23">
    <source>
        <dbReference type="PROSITE" id="PS51698"/>
    </source>
</evidence>
<dbReference type="GO" id="GO:0071006">
    <property type="term" value="C:U2-type catalytic step 1 spliceosome"/>
    <property type="evidence" value="ECO:0007669"/>
    <property type="project" value="TreeGrafter"/>
</dbReference>
<evidence type="ECO:0000256" key="4">
    <source>
        <dbReference type="ARBA" id="ARBA00006388"/>
    </source>
</evidence>
<dbReference type="GO" id="GO:0000974">
    <property type="term" value="C:Prp19 complex"/>
    <property type="evidence" value="ECO:0007669"/>
    <property type="project" value="UniProtKB-UniRule"/>
</dbReference>
<dbReference type="FunFam" id="3.30.40.10:FF:000027">
    <property type="entry name" value="Pre-mRNA-processing factor 19, putative"/>
    <property type="match status" value="1"/>
</dbReference>
<dbReference type="EC" id="2.3.2.27" evidence="5 21"/>
<dbReference type="OrthoDB" id="687049at2759"/>
<protein>
    <recommendedName>
        <fullName evidence="6 21">Pre-mRNA-processing factor 19</fullName>
        <ecNumber evidence="5 21">2.3.2.27</ecNumber>
    </recommendedName>
</protein>
<evidence type="ECO:0000256" key="7">
    <source>
        <dbReference type="ARBA" id="ARBA00022574"/>
    </source>
</evidence>
<dbReference type="GO" id="GO:0008270">
    <property type="term" value="F:zinc ion binding"/>
    <property type="evidence" value="ECO:0007669"/>
    <property type="project" value="UniProtKB-KW"/>
</dbReference>
<dbReference type="GO" id="GO:0005654">
    <property type="term" value="C:nucleoplasm"/>
    <property type="evidence" value="ECO:0007669"/>
    <property type="project" value="UniProtKB-SubCell"/>
</dbReference>
<dbReference type="EMBL" id="BDRX01000120">
    <property type="protein sequence ID" value="GBF98278.1"/>
    <property type="molecule type" value="Genomic_DNA"/>
</dbReference>
<keyword evidence="12" id="KW-0677">Repeat</keyword>
<dbReference type="Proteomes" id="UP000247498">
    <property type="component" value="Unassembled WGS sequence"/>
</dbReference>
<evidence type="ECO:0000256" key="14">
    <source>
        <dbReference type="ARBA" id="ARBA00022771"/>
    </source>
</evidence>
<dbReference type="PROSITE" id="PS00678">
    <property type="entry name" value="WD_REPEATS_1"/>
    <property type="match status" value="1"/>
</dbReference>
<evidence type="ECO:0000256" key="19">
    <source>
        <dbReference type="ARBA" id="ARBA00023242"/>
    </source>
</evidence>
<keyword evidence="9 21" id="KW-0808">Transferase</keyword>
<evidence type="ECO:0000256" key="8">
    <source>
        <dbReference type="ARBA" id="ARBA00022664"/>
    </source>
</evidence>
<dbReference type="STRING" id="307507.A0A2V0PEK1"/>
<accession>A0A2V0PEK1</accession>
<dbReference type="AlphaFoldDB" id="A0A2V0PEK1"/>
<evidence type="ECO:0000256" key="9">
    <source>
        <dbReference type="ARBA" id="ARBA00022679"/>
    </source>
</evidence>
<dbReference type="GO" id="GO:0061630">
    <property type="term" value="F:ubiquitin protein ligase activity"/>
    <property type="evidence" value="ECO:0007669"/>
    <property type="project" value="UniProtKB-UniRule"/>
</dbReference>
<dbReference type="InterPro" id="IPR003613">
    <property type="entry name" value="Ubox_domain"/>
</dbReference>
<dbReference type="PROSITE" id="PS50082">
    <property type="entry name" value="WD_REPEATS_2"/>
    <property type="match status" value="4"/>
</dbReference>
<proteinExistence type="inferred from homology"/>
<dbReference type="Pfam" id="PF00400">
    <property type="entry name" value="WD40"/>
    <property type="match status" value="5"/>
</dbReference>
<organism evidence="24 25">
    <name type="scientific">Raphidocelis subcapitata</name>
    <dbReference type="NCBI Taxonomy" id="307507"/>
    <lineage>
        <taxon>Eukaryota</taxon>
        <taxon>Viridiplantae</taxon>
        <taxon>Chlorophyta</taxon>
        <taxon>core chlorophytes</taxon>
        <taxon>Chlorophyceae</taxon>
        <taxon>CS clade</taxon>
        <taxon>Sphaeropleales</taxon>
        <taxon>Selenastraceae</taxon>
        <taxon>Raphidocelis</taxon>
    </lineage>
</organism>
<comment type="similarity">
    <text evidence="4 21">Belongs to the WD repeat PRP19 family.</text>
</comment>
<dbReference type="InterPro" id="IPR004181">
    <property type="entry name" value="Znf_MIZ"/>
</dbReference>
<dbReference type="Pfam" id="PF11789">
    <property type="entry name" value="zf-Nse"/>
    <property type="match status" value="1"/>
</dbReference>
<evidence type="ECO:0000256" key="17">
    <source>
        <dbReference type="ARBA" id="ARBA00023187"/>
    </source>
</evidence>
<dbReference type="InterPro" id="IPR013915">
    <property type="entry name" value="Prp19_cc"/>
</dbReference>
<comment type="function">
    <text evidence="21">Ubiquitin-protein ligase which is mainly involved pre-mRNA splicing and DNA repair. Required for pre-mRNA splicing as component of the spliceosome.</text>
</comment>
<dbReference type="GO" id="GO:0016925">
    <property type="term" value="P:protein sumoylation"/>
    <property type="evidence" value="ECO:0007669"/>
    <property type="project" value="UniProtKB-ARBA"/>
</dbReference>
<feature type="repeat" description="WD" evidence="20">
    <location>
        <begin position="384"/>
        <end position="424"/>
    </location>
</feature>
<dbReference type="PROSITE" id="PS50294">
    <property type="entry name" value="WD_REPEATS_REGION"/>
    <property type="match status" value="3"/>
</dbReference>
<evidence type="ECO:0000256" key="22">
    <source>
        <dbReference type="SAM" id="MobiDB-lite"/>
    </source>
</evidence>